<gene>
    <name evidence="3" type="ORF">RM52_06590</name>
</gene>
<keyword evidence="1" id="KW-0238">DNA-binding</keyword>
<dbReference type="PROSITE" id="PS00552">
    <property type="entry name" value="HTH_MERR_1"/>
    <property type="match status" value="1"/>
</dbReference>
<dbReference type="GO" id="GO:0003677">
    <property type="term" value="F:DNA binding"/>
    <property type="evidence" value="ECO:0007669"/>
    <property type="project" value="UniProtKB-KW"/>
</dbReference>
<accession>A0A0B4D283</accession>
<dbReference type="EMBL" id="JWSZ01000008">
    <property type="protein sequence ID" value="KIC58380.1"/>
    <property type="molecule type" value="Genomic_DNA"/>
</dbReference>
<dbReference type="PANTHER" id="PTHR30204:SF98">
    <property type="entry name" value="HTH-TYPE TRANSCRIPTIONAL REGULATOR ADHR"/>
    <property type="match status" value="1"/>
</dbReference>
<dbReference type="PROSITE" id="PS50937">
    <property type="entry name" value="HTH_MERR_2"/>
    <property type="match status" value="1"/>
</dbReference>
<dbReference type="Pfam" id="PF13411">
    <property type="entry name" value="MerR_1"/>
    <property type="match status" value="1"/>
</dbReference>
<dbReference type="RefSeq" id="WP_039414645.1">
    <property type="nucleotide sequence ID" value="NZ_JWSZ01000008.1"/>
</dbReference>
<dbReference type="Gene3D" id="1.10.1660.10">
    <property type="match status" value="1"/>
</dbReference>
<evidence type="ECO:0000313" key="4">
    <source>
        <dbReference type="Proteomes" id="UP000031202"/>
    </source>
</evidence>
<dbReference type="InterPro" id="IPR000551">
    <property type="entry name" value="MerR-type_HTH_dom"/>
</dbReference>
<dbReference type="InterPro" id="IPR047057">
    <property type="entry name" value="MerR_fam"/>
</dbReference>
<dbReference type="AlphaFoldDB" id="A0A0B4D283"/>
<dbReference type="SMART" id="SM00422">
    <property type="entry name" value="HTH_MERR"/>
    <property type="match status" value="1"/>
</dbReference>
<dbReference type="SUPFAM" id="SSF46955">
    <property type="entry name" value="Putative DNA-binding domain"/>
    <property type="match status" value="1"/>
</dbReference>
<dbReference type="InterPro" id="IPR009061">
    <property type="entry name" value="DNA-bd_dom_put_sf"/>
</dbReference>
<comment type="caution">
    <text evidence="3">The sequence shown here is derived from an EMBL/GenBank/DDBJ whole genome shotgun (WGS) entry which is preliminary data.</text>
</comment>
<evidence type="ECO:0000256" key="1">
    <source>
        <dbReference type="ARBA" id="ARBA00023125"/>
    </source>
</evidence>
<evidence type="ECO:0000259" key="2">
    <source>
        <dbReference type="PROSITE" id="PS50937"/>
    </source>
</evidence>
<feature type="domain" description="HTH merR-type" evidence="2">
    <location>
        <begin position="13"/>
        <end position="81"/>
    </location>
</feature>
<dbReference type="PANTHER" id="PTHR30204">
    <property type="entry name" value="REDOX-CYCLING DRUG-SENSING TRANSCRIPTIONAL ACTIVATOR SOXR"/>
    <property type="match status" value="1"/>
</dbReference>
<evidence type="ECO:0000313" key="3">
    <source>
        <dbReference type="EMBL" id="KIC58380.1"/>
    </source>
</evidence>
<dbReference type="GO" id="GO:0003700">
    <property type="term" value="F:DNA-binding transcription factor activity"/>
    <property type="evidence" value="ECO:0007669"/>
    <property type="project" value="InterPro"/>
</dbReference>
<organism evidence="3 4">
    <name type="scientific">Microbacterium hominis</name>
    <dbReference type="NCBI Taxonomy" id="162426"/>
    <lineage>
        <taxon>Bacteria</taxon>
        <taxon>Bacillati</taxon>
        <taxon>Actinomycetota</taxon>
        <taxon>Actinomycetes</taxon>
        <taxon>Micrococcales</taxon>
        <taxon>Microbacteriaceae</taxon>
        <taxon>Microbacterium</taxon>
    </lineage>
</organism>
<name>A0A0B4D283_9MICO</name>
<dbReference type="CDD" id="cd01109">
    <property type="entry name" value="HTH_YyaN"/>
    <property type="match status" value="1"/>
</dbReference>
<dbReference type="Proteomes" id="UP000031202">
    <property type="component" value="Unassembled WGS sequence"/>
</dbReference>
<reference evidence="3 4" key="1">
    <citation type="submission" date="2014-12" db="EMBL/GenBank/DDBJ databases">
        <title>Genome sequencing of Microbacterium hominis TPW29.</title>
        <authorList>
            <person name="Tan P.W."/>
            <person name="Chan K.-G."/>
        </authorList>
    </citation>
    <scope>NUCLEOTIDE SEQUENCE [LARGE SCALE GENOMIC DNA]</scope>
    <source>
        <strain evidence="3 4">TPW29</strain>
    </source>
</reference>
<proteinExistence type="predicted"/>
<protein>
    <submittedName>
        <fullName evidence="3">MerR family transcriptional regulator</fullName>
    </submittedName>
</protein>
<sequence length="131" mass="14816">MTLLPVPAREGVSIAEAAAATDVSTHTLRYYEREGLMLTPIDRASSSHRRYSDADISWVRFLTRLRLTGMPIAGIRAYTELVRSGESTIAQRRELLVAHRERVRAQLDEITASLRAIDHKIDIYDKEIAHS</sequence>